<organism evidence="1 2">
    <name type="scientific">Alkalibacillus flavidus</name>
    <dbReference type="NCBI Taxonomy" id="546021"/>
    <lineage>
        <taxon>Bacteria</taxon>
        <taxon>Bacillati</taxon>
        <taxon>Bacillota</taxon>
        <taxon>Bacilli</taxon>
        <taxon>Bacillales</taxon>
        <taxon>Bacillaceae</taxon>
        <taxon>Alkalibacillus</taxon>
    </lineage>
</organism>
<proteinExistence type="predicted"/>
<keyword evidence="2" id="KW-1185">Reference proteome</keyword>
<dbReference type="Proteomes" id="UP001549167">
    <property type="component" value="Unassembled WGS sequence"/>
</dbReference>
<accession>A0ABV2KTJ8</accession>
<protein>
    <submittedName>
        <fullName evidence="1">Uncharacterized protein</fullName>
    </submittedName>
</protein>
<gene>
    <name evidence="1" type="ORF">ABID56_001001</name>
</gene>
<name>A0ABV2KTJ8_9BACI</name>
<reference evidence="1 2" key="1">
    <citation type="submission" date="2024-06" db="EMBL/GenBank/DDBJ databases">
        <title>Genomic Encyclopedia of Type Strains, Phase IV (KMG-IV): sequencing the most valuable type-strain genomes for metagenomic binning, comparative biology and taxonomic classification.</title>
        <authorList>
            <person name="Goeker M."/>
        </authorList>
    </citation>
    <scope>NUCLEOTIDE SEQUENCE [LARGE SCALE GENOMIC DNA]</scope>
    <source>
        <strain evidence="1 2">DSM 23520</strain>
    </source>
</reference>
<evidence type="ECO:0000313" key="2">
    <source>
        <dbReference type="Proteomes" id="UP001549167"/>
    </source>
</evidence>
<comment type="caution">
    <text evidence="1">The sequence shown here is derived from an EMBL/GenBank/DDBJ whole genome shotgun (WGS) entry which is preliminary data.</text>
</comment>
<sequence>MTDTSTTKGKRFYEYLLELTKLTGKVIRDYKNFERDWDP</sequence>
<dbReference type="EMBL" id="JBEPMX010000003">
    <property type="protein sequence ID" value="MET3682911.1"/>
    <property type="molecule type" value="Genomic_DNA"/>
</dbReference>
<evidence type="ECO:0000313" key="1">
    <source>
        <dbReference type="EMBL" id="MET3682911.1"/>
    </source>
</evidence>